<keyword evidence="5 7" id="KW-0460">Magnesium</keyword>
<evidence type="ECO:0000256" key="6">
    <source>
        <dbReference type="PIRSR" id="PIRSR604808-1"/>
    </source>
</evidence>
<keyword evidence="11" id="KW-1185">Reference proteome</keyword>
<dbReference type="GO" id="GO:0008311">
    <property type="term" value="F:double-stranded DNA 3'-5' DNA exonuclease activity"/>
    <property type="evidence" value="ECO:0007669"/>
    <property type="project" value="TreeGrafter"/>
</dbReference>
<keyword evidence="3 7" id="KW-0479">Metal-binding</keyword>
<proteinExistence type="inferred from homology"/>
<dbReference type="PANTHER" id="PTHR22748:SF6">
    <property type="entry name" value="DNA-(APURINIC OR APYRIMIDINIC SITE) ENDONUCLEASE"/>
    <property type="match status" value="1"/>
</dbReference>
<dbReference type="GO" id="GO:0003677">
    <property type="term" value="F:DNA binding"/>
    <property type="evidence" value="ECO:0007669"/>
    <property type="project" value="InterPro"/>
</dbReference>
<feature type="site" description="Important for catalytic activity" evidence="8">
    <location>
        <position position="220"/>
    </location>
</feature>
<feature type="binding site" evidence="7">
    <location>
        <position position="147"/>
    </location>
    <ligand>
        <name>Mg(2+)</name>
        <dbReference type="ChEBI" id="CHEBI:18420"/>
        <label>1</label>
    </ligand>
</feature>
<dbReference type="CDD" id="cd09087">
    <property type="entry name" value="Ape1-like_AP-endo"/>
    <property type="match status" value="1"/>
</dbReference>
<gene>
    <name evidence="10" type="ORF">LH29_19920</name>
</gene>
<protein>
    <submittedName>
        <fullName evidence="10">Exodeoxyribonuclease III</fullName>
    </submittedName>
</protein>
<keyword evidence="4" id="KW-0378">Hydrolase</keyword>
<dbReference type="GO" id="GO:0003906">
    <property type="term" value="F:DNA-(apurinic or apyrimidinic site) endonuclease activity"/>
    <property type="evidence" value="ECO:0007669"/>
    <property type="project" value="TreeGrafter"/>
</dbReference>
<reference evidence="10 11" key="1">
    <citation type="submission" date="2014-09" db="EMBL/GenBank/DDBJ databases">
        <title>Draft Genome Sequence of Draconibacterium sp. JN14CK-3.</title>
        <authorList>
            <person name="Dong C."/>
            <person name="Lai Q."/>
            <person name="Shao Z."/>
        </authorList>
    </citation>
    <scope>NUCLEOTIDE SEQUENCE [LARGE SCALE GENOMIC DNA]</scope>
    <source>
        <strain evidence="10 11">JN14CK-3</strain>
    </source>
</reference>
<feature type="binding site" evidence="7">
    <location>
        <position position="35"/>
    </location>
    <ligand>
        <name>Mg(2+)</name>
        <dbReference type="ChEBI" id="CHEBI:18420"/>
        <label>1</label>
    </ligand>
</feature>
<evidence type="ECO:0000259" key="9">
    <source>
        <dbReference type="Pfam" id="PF03372"/>
    </source>
</evidence>
<dbReference type="Proteomes" id="UP000032544">
    <property type="component" value="Unassembled WGS sequence"/>
</dbReference>
<dbReference type="Pfam" id="PF03372">
    <property type="entry name" value="Exo_endo_phos"/>
    <property type="match status" value="1"/>
</dbReference>
<organism evidence="10 11">
    <name type="scientific">Draconibacterium sediminis</name>
    <dbReference type="NCBI Taxonomy" id="1544798"/>
    <lineage>
        <taxon>Bacteria</taxon>
        <taxon>Pseudomonadati</taxon>
        <taxon>Bacteroidota</taxon>
        <taxon>Bacteroidia</taxon>
        <taxon>Marinilabiliales</taxon>
        <taxon>Prolixibacteraceae</taxon>
        <taxon>Draconibacterium</taxon>
    </lineage>
</organism>
<dbReference type="GO" id="GO:0008081">
    <property type="term" value="F:phosphoric diester hydrolase activity"/>
    <property type="evidence" value="ECO:0007669"/>
    <property type="project" value="TreeGrafter"/>
</dbReference>
<dbReference type="InterPro" id="IPR020847">
    <property type="entry name" value="AP_endonuclease_F1_BS"/>
</dbReference>
<evidence type="ECO:0000256" key="4">
    <source>
        <dbReference type="ARBA" id="ARBA00022801"/>
    </source>
</evidence>
<evidence type="ECO:0000313" key="10">
    <source>
        <dbReference type="EMBL" id="KJF42096.1"/>
    </source>
</evidence>
<dbReference type="InterPro" id="IPR020848">
    <property type="entry name" value="AP_endonuclease_F1_CS"/>
</dbReference>
<evidence type="ECO:0000313" key="11">
    <source>
        <dbReference type="Proteomes" id="UP000032544"/>
    </source>
</evidence>
<dbReference type="PROSITE" id="PS00727">
    <property type="entry name" value="AP_NUCLEASE_F1_2"/>
    <property type="match status" value="1"/>
</dbReference>
<dbReference type="PROSITE" id="PS00726">
    <property type="entry name" value="AP_NUCLEASE_F1_1"/>
    <property type="match status" value="1"/>
</dbReference>
<dbReference type="PATRIC" id="fig|1544798.3.peg.4160"/>
<dbReference type="NCBIfam" id="TIGR00633">
    <property type="entry name" value="xth"/>
    <property type="match status" value="1"/>
</dbReference>
<name>A0A0D8J6E4_9BACT</name>
<feature type="binding site" evidence="7">
    <location>
        <position position="245"/>
    </location>
    <ligand>
        <name>Mg(2+)</name>
        <dbReference type="ChEBI" id="CHEBI:18420"/>
        <label>1</label>
    </ligand>
</feature>
<feature type="binding site" evidence="7">
    <location>
        <position position="7"/>
    </location>
    <ligand>
        <name>Mg(2+)</name>
        <dbReference type="ChEBI" id="CHEBI:18420"/>
        <label>1</label>
    </ligand>
</feature>
<feature type="active site" description="Proton acceptor" evidence="6">
    <location>
        <position position="246"/>
    </location>
</feature>
<dbReference type="STRING" id="1544798.LH29_19920"/>
<feature type="binding site" evidence="7">
    <location>
        <position position="149"/>
    </location>
    <ligand>
        <name>Mg(2+)</name>
        <dbReference type="ChEBI" id="CHEBI:18420"/>
        <label>1</label>
    </ligand>
</feature>
<evidence type="ECO:0000256" key="3">
    <source>
        <dbReference type="ARBA" id="ARBA00022723"/>
    </source>
</evidence>
<evidence type="ECO:0000256" key="2">
    <source>
        <dbReference type="ARBA" id="ARBA00007092"/>
    </source>
</evidence>
<sequence length="255" mass="29273">MKLISWNVNGIRAVTKKNFYEDFKQMDADILCLQETKAQDDQVAETLAPINGYHIYSNSAEKKGYSGTAILSKTEPLNVSRDMGIEVHDTEGRVLCLEYEKFYLVTVYVPNSGSELKRLDYRQEWDLAFFDYLKDLEKTKPVVVCGDFNVAHRPIDLARPKPNYNKSAGYMQEEIDGMDRFTQGGLVDTFRHFYPDVTDKYSWWSYRAGARGKNVGWRIDYFLVSESFIPHVQKAYILNEVMGSDHCPVGIEIAG</sequence>
<evidence type="ECO:0000256" key="1">
    <source>
        <dbReference type="ARBA" id="ARBA00001936"/>
    </source>
</evidence>
<dbReference type="GO" id="GO:0006284">
    <property type="term" value="P:base-excision repair"/>
    <property type="evidence" value="ECO:0007669"/>
    <property type="project" value="TreeGrafter"/>
</dbReference>
<dbReference type="NCBIfam" id="TIGR00195">
    <property type="entry name" value="exoDNase_III"/>
    <property type="match status" value="1"/>
</dbReference>
<dbReference type="PROSITE" id="PS51435">
    <property type="entry name" value="AP_NUCLEASE_F1_4"/>
    <property type="match status" value="1"/>
</dbReference>
<comment type="cofactor">
    <cofactor evidence="1">
        <name>Mn(2+)</name>
        <dbReference type="ChEBI" id="CHEBI:29035"/>
    </cofactor>
</comment>
<dbReference type="SUPFAM" id="SSF56219">
    <property type="entry name" value="DNase I-like"/>
    <property type="match status" value="1"/>
</dbReference>
<dbReference type="Gene3D" id="3.60.10.10">
    <property type="entry name" value="Endonuclease/exonuclease/phosphatase"/>
    <property type="match status" value="1"/>
</dbReference>
<evidence type="ECO:0000256" key="8">
    <source>
        <dbReference type="PIRSR" id="PIRSR604808-3"/>
    </source>
</evidence>
<dbReference type="PANTHER" id="PTHR22748">
    <property type="entry name" value="AP ENDONUCLEASE"/>
    <property type="match status" value="1"/>
</dbReference>
<comment type="similarity">
    <text evidence="2">Belongs to the DNA repair enzymes AP/ExoA family.</text>
</comment>
<dbReference type="RefSeq" id="WP_045032849.1">
    <property type="nucleotide sequence ID" value="NZ_JRHC01000006.1"/>
</dbReference>
<evidence type="ECO:0000256" key="5">
    <source>
        <dbReference type="ARBA" id="ARBA00022842"/>
    </source>
</evidence>
<dbReference type="EMBL" id="JRHC01000006">
    <property type="protein sequence ID" value="KJF42096.1"/>
    <property type="molecule type" value="Genomic_DNA"/>
</dbReference>
<comment type="cofactor">
    <cofactor evidence="7">
        <name>Mg(2+)</name>
        <dbReference type="ChEBI" id="CHEBI:18420"/>
    </cofactor>
    <cofactor evidence="7">
        <name>Mn(2+)</name>
        <dbReference type="ChEBI" id="CHEBI:29035"/>
    </cofactor>
    <text evidence="7">Probably binds two magnesium or manganese ions per subunit.</text>
</comment>
<dbReference type="GO" id="GO:0046872">
    <property type="term" value="F:metal ion binding"/>
    <property type="evidence" value="ECO:0007669"/>
    <property type="project" value="UniProtKB-KW"/>
</dbReference>
<dbReference type="InterPro" id="IPR005135">
    <property type="entry name" value="Endo/exonuclease/phosphatase"/>
</dbReference>
<dbReference type="InterPro" id="IPR004808">
    <property type="entry name" value="AP_endonuc_1"/>
</dbReference>
<feature type="active site" description="Proton donor/acceptor" evidence="6">
    <location>
        <position position="147"/>
    </location>
</feature>
<dbReference type="PROSITE" id="PS00728">
    <property type="entry name" value="AP_NUCLEASE_F1_3"/>
    <property type="match status" value="1"/>
</dbReference>
<dbReference type="OrthoDB" id="9803914at2"/>
<evidence type="ECO:0000256" key="7">
    <source>
        <dbReference type="PIRSR" id="PIRSR604808-2"/>
    </source>
</evidence>
<accession>A0A0D8J6E4</accession>
<feature type="site" description="Transition state stabilizer" evidence="8">
    <location>
        <position position="149"/>
    </location>
</feature>
<feature type="active site" evidence="6">
    <location>
        <position position="108"/>
    </location>
</feature>
<keyword evidence="7" id="KW-0464">Manganese</keyword>
<dbReference type="AlphaFoldDB" id="A0A0D8J6E4"/>
<comment type="caution">
    <text evidence="10">The sequence shown here is derived from an EMBL/GenBank/DDBJ whole genome shotgun (WGS) entry which is preliminary data.</text>
</comment>
<feature type="site" description="Interaction with DNA substrate" evidence="8">
    <location>
        <position position="246"/>
    </location>
</feature>
<feature type="binding site" evidence="7">
    <location>
        <position position="246"/>
    </location>
    <ligand>
        <name>Mg(2+)</name>
        <dbReference type="ChEBI" id="CHEBI:18420"/>
        <label>1</label>
    </ligand>
</feature>
<feature type="domain" description="Endonuclease/exonuclease/phosphatase" evidence="9">
    <location>
        <begin position="4"/>
        <end position="246"/>
    </location>
</feature>
<dbReference type="InterPro" id="IPR036691">
    <property type="entry name" value="Endo/exonu/phosph_ase_sf"/>
</dbReference>